<dbReference type="EMBL" id="JASAYT010000015">
    <property type="protein sequence ID" value="MDP8174935.1"/>
    <property type="molecule type" value="Genomic_DNA"/>
</dbReference>
<gene>
    <name evidence="3" type="ORF">QJU97_05620</name>
</gene>
<dbReference type="Pfam" id="PF07811">
    <property type="entry name" value="TadE"/>
    <property type="match status" value="1"/>
</dbReference>
<dbReference type="RefSeq" id="WP_306375916.1">
    <property type="nucleotide sequence ID" value="NZ_JASAYT010000015.1"/>
</dbReference>
<evidence type="ECO:0000256" key="1">
    <source>
        <dbReference type="SAM" id="Phobius"/>
    </source>
</evidence>
<accession>A0AAJ6NDS5</accession>
<keyword evidence="1" id="KW-1133">Transmembrane helix</keyword>
<keyword evidence="1" id="KW-0812">Transmembrane</keyword>
<organism evidence="3 4">
    <name type="scientific">Phocoenobacter skyensis</name>
    <dbReference type="NCBI Taxonomy" id="97481"/>
    <lineage>
        <taxon>Bacteria</taxon>
        <taxon>Pseudomonadati</taxon>
        <taxon>Pseudomonadota</taxon>
        <taxon>Gammaproteobacteria</taxon>
        <taxon>Pasteurellales</taxon>
        <taxon>Pasteurellaceae</taxon>
        <taxon>Phocoenobacter</taxon>
    </lineage>
</organism>
<proteinExistence type="predicted"/>
<reference evidence="3" key="1">
    <citation type="journal article" date="2023" name="Front. Microbiol.">
        <title>Phylogeography and host specificity of Pasteurellaceae pathogenic to sea-farmed fish in the north-east Atlantic.</title>
        <authorList>
            <person name="Gulla S."/>
            <person name="Colquhoun D.J."/>
            <person name="Olsen A.B."/>
            <person name="Spilsberg B."/>
            <person name="Lagesen K."/>
            <person name="Aakesson C.P."/>
            <person name="Strom S."/>
            <person name="Manji F."/>
            <person name="Birkbeck T.H."/>
            <person name="Nilsen H.K."/>
        </authorList>
    </citation>
    <scope>NUCLEOTIDE SEQUENCE</scope>
    <source>
        <strain evidence="3">98B1</strain>
    </source>
</reference>
<evidence type="ECO:0000313" key="3">
    <source>
        <dbReference type="EMBL" id="MDP8174935.1"/>
    </source>
</evidence>
<comment type="caution">
    <text evidence="3">The sequence shown here is derived from an EMBL/GenBank/DDBJ whole genome shotgun (WGS) entry which is preliminary data.</text>
</comment>
<protein>
    <submittedName>
        <fullName evidence="3">Pilus assembly protein</fullName>
    </submittedName>
</protein>
<dbReference type="AlphaFoldDB" id="A0AAJ6NDS5"/>
<dbReference type="InterPro" id="IPR012495">
    <property type="entry name" value="TadE-like_dom"/>
</dbReference>
<feature type="domain" description="TadE-like" evidence="2">
    <location>
        <begin position="17"/>
        <end position="59"/>
    </location>
</feature>
<dbReference type="Proteomes" id="UP001231736">
    <property type="component" value="Unassembled WGS sequence"/>
</dbReference>
<feature type="transmembrane region" description="Helical" evidence="1">
    <location>
        <begin position="20"/>
        <end position="38"/>
    </location>
</feature>
<name>A0AAJ6NDS5_9PAST</name>
<evidence type="ECO:0000313" key="4">
    <source>
        <dbReference type="Proteomes" id="UP001231736"/>
    </source>
</evidence>
<keyword evidence="1" id="KW-0472">Membrane</keyword>
<evidence type="ECO:0000259" key="2">
    <source>
        <dbReference type="Pfam" id="PF07811"/>
    </source>
</evidence>
<sequence length="190" mass="21577">MNKLLQKLNHLFTNKKGVSSVEFTLTVGFFFTVVFLIFEFGRIALLSAYWDLAVSEGIRLTKSQPAPNGDYAKLLKQELIKQHQLREGNNMALFMPENVSIDVTVNYADSIDDLIKGFEGQSLGFRPPQRDSEGNLIPPTGVDAAIANYHLEYKYKFLIGLPFLGSVVDSLFTRDIVMVQEYERTQFKEK</sequence>